<evidence type="ECO:0000313" key="3">
    <source>
        <dbReference type="Proteomes" id="UP001597260"/>
    </source>
</evidence>
<feature type="transmembrane region" description="Helical" evidence="1">
    <location>
        <begin position="449"/>
        <end position="469"/>
    </location>
</feature>
<feature type="transmembrane region" description="Helical" evidence="1">
    <location>
        <begin position="300"/>
        <end position="323"/>
    </location>
</feature>
<dbReference type="InterPro" id="IPR050250">
    <property type="entry name" value="Macrolide_Exporter_MacB"/>
</dbReference>
<accession>A0ABW3YM17</accession>
<proteinExistence type="predicted"/>
<feature type="transmembrane region" description="Helical" evidence="1">
    <location>
        <begin position="419"/>
        <end position="437"/>
    </location>
</feature>
<keyword evidence="1" id="KW-0812">Transmembrane</keyword>
<protein>
    <submittedName>
        <fullName evidence="2">FtsX-like permease family protein</fullName>
    </submittedName>
</protein>
<evidence type="ECO:0000313" key="2">
    <source>
        <dbReference type="EMBL" id="MFD1324437.1"/>
    </source>
</evidence>
<dbReference type="PANTHER" id="PTHR30572:SF4">
    <property type="entry name" value="ABC TRANSPORTER PERMEASE YTRF"/>
    <property type="match status" value="1"/>
</dbReference>
<keyword evidence="1" id="KW-0472">Membrane</keyword>
<feature type="transmembrane region" description="Helical" evidence="1">
    <location>
        <begin position="20"/>
        <end position="38"/>
    </location>
</feature>
<feature type="transmembrane region" description="Helical" evidence="1">
    <location>
        <begin position="801"/>
        <end position="827"/>
    </location>
</feature>
<name>A0ABW3YM17_9ACTN</name>
<sequence length="890" mass="93190">MSERGAGLGVVRRVWAFRGYFALLAALALVVAVLLTSVPRIANRLTEQGLREHLASRPTASRDITYEMQVPLGDPGPEMLEELRREMPEDLRRIIGEQWFTAQTRPTIVAGPDTRQVTADIELTLRVMGGIESAATLVDGRWPAETAPAPGSPFEVALAEEAARELGLRAGSRLWQTKDDKPVRELAVVGLFRPNDAGNGIWDQLPPVLRTIPPKDDGDPYTVVAVGSFVGSKSILAAEPTVYRWRYRVDPQQLEPAKLEPVIDSLVRLTSIAKAGIGVNQGLDVVLREFTDALAAAQSVLAVVSAGVLATLGGLVGLSSVLMAKRRRDEFALLRARGGTMTTIAGRSLTEALLVIPAAVALGWALGLATPGQATSSHWLALLGAVLTTMAIPLAVGTSRFSYTVRREARGPGRMSSRLTVEITVLVLAVLGTFLLYRRGLAAGGVDPLLVSVPVLLAVAAAVLVLRVYPWPLRLVGRLTARGRGTVAFLGFARAGRSTVAAPLIVVIVSVATAAFCGVVGAGVEDGRNRAANLVVPADAMITGDRFAPDTADALAALPGVQAVAGVVAQPSQPIRLADGGASGLSEVYVLIVDMSLFTRVAAEAGVELDLPQALARAAVGDGPVPALVSSEVAAELSGPAMVSPQELRYTFRVAAVADTFPTIGRSATRFVVLPWQALPTTEHRKLAPTGFLVAAPDIDEEALRQVGDEGQRRFAATGLITGQAPIRPSAVTQWSVVRAGLEEGGANGLLFFGFAAGSVGGALFGLLAIAFAVLAGARARGRVLSRLRTMGLSQGQRRGLLMVELAPLVGVSLLTGAAVGTLLPLLLTPVLGLSAFTSGVPLRIGFEPTLVGGIAAFGVLALLVATVLETTINRRMRLGDALRLGEETP</sequence>
<dbReference type="PANTHER" id="PTHR30572">
    <property type="entry name" value="MEMBRANE COMPONENT OF TRANSPORTER-RELATED"/>
    <property type="match status" value="1"/>
</dbReference>
<comment type="caution">
    <text evidence="2">The sequence shown here is derived from an EMBL/GenBank/DDBJ whole genome shotgun (WGS) entry which is preliminary data.</text>
</comment>
<dbReference type="Proteomes" id="UP001597260">
    <property type="component" value="Unassembled WGS sequence"/>
</dbReference>
<gene>
    <name evidence="2" type="ORF">ACFQ4H_25440</name>
</gene>
<feature type="transmembrane region" description="Helical" evidence="1">
    <location>
        <begin position="344"/>
        <end position="366"/>
    </location>
</feature>
<dbReference type="RefSeq" id="WP_377575075.1">
    <property type="nucleotide sequence ID" value="NZ_JBHTMP010000048.1"/>
</dbReference>
<dbReference type="EMBL" id="JBHTMP010000048">
    <property type="protein sequence ID" value="MFD1324437.1"/>
    <property type="molecule type" value="Genomic_DNA"/>
</dbReference>
<feature type="transmembrane region" description="Helical" evidence="1">
    <location>
        <begin position="500"/>
        <end position="524"/>
    </location>
</feature>
<feature type="transmembrane region" description="Helical" evidence="1">
    <location>
        <begin position="750"/>
        <end position="780"/>
    </location>
</feature>
<keyword evidence="3" id="KW-1185">Reference proteome</keyword>
<organism evidence="2 3">
    <name type="scientific">Micromonospora sonneratiae</name>
    <dbReference type="NCBI Taxonomy" id="1184706"/>
    <lineage>
        <taxon>Bacteria</taxon>
        <taxon>Bacillati</taxon>
        <taxon>Actinomycetota</taxon>
        <taxon>Actinomycetes</taxon>
        <taxon>Micromonosporales</taxon>
        <taxon>Micromonosporaceae</taxon>
        <taxon>Micromonospora</taxon>
    </lineage>
</organism>
<reference evidence="3" key="1">
    <citation type="journal article" date="2019" name="Int. J. Syst. Evol. Microbiol.">
        <title>The Global Catalogue of Microorganisms (GCM) 10K type strain sequencing project: providing services to taxonomists for standard genome sequencing and annotation.</title>
        <authorList>
            <consortium name="The Broad Institute Genomics Platform"/>
            <consortium name="The Broad Institute Genome Sequencing Center for Infectious Disease"/>
            <person name="Wu L."/>
            <person name="Ma J."/>
        </authorList>
    </citation>
    <scope>NUCLEOTIDE SEQUENCE [LARGE SCALE GENOMIC DNA]</scope>
    <source>
        <strain evidence="3">JCM 31037</strain>
    </source>
</reference>
<feature type="transmembrane region" description="Helical" evidence="1">
    <location>
        <begin position="378"/>
        <end position="398"/>
    </location>
</feature>
<keyword evidence="1" id="KW-1133">Transmembrane helix</keyword>
<feature type="transmembrane region" description="Helical" evidence="1">
    <location>
        <begin position="847"/>
        <end position="869"/>
    </location>
</feature>
<evidence type="ECO:0000256" key="1">
    <source>
        <dbReference type="SAM" id="Phobius"/>
    </source>
</evidence>